<accession>A0A5J4S235</accession>
<dbReference type="EMBL" id="SNRY01000482">
    <property type="protein sequence ID" value="KAA6340130.1"/>
    <property type="molecule type" value="Genomic_DNA"/>
</dbReference>
<gene>
    <name evidence="1" type="ORF">EZS27_011986</name>
    <name evidence="2" type="ORF">EZS27_011992</name>
</gene>
<comment type="caution">
    <text evidence="1">The sequence shown here is derived from an EMBL/GenBank/DDBJ whole genome shotgun (WGS) entry which is preliminary data.</text>
</comment>
<sequence length="95" mass="10488">MLINISLCLSDIPRDKIKQAANGKKYINICVASLREISQYGETHTVYVSQTKEEREASTPTIFIGAGKEFQPKPILTAENVDAMPVANSSDDLPY</sequence>
<evidence type="ECO:0000313" key="2">
    <source>
        <dbReference type="EMBL" id="KAA6340130.1"/>
    </source>
</evidence>
<proteinExistence type="predicted"/>
<protein>
    <submittedName>
        <fullName evidence="1">Uncharacterized protein</fullName>
    </submittedName>
</protein>
<dbReference type="EMBL" id="SNRY01000482">
    <property type="protein sequence ID" value="KAA6340124.1"/>
    <property type="molecule type" value="Genomic_DNA"/>
</dbReference>
<name>A0A5J4S235_9ZZZZ</name>
<evidence type="ECO:0000313" key="1">
    <source>
        <dbReference type="EMBL" id="KAA6340124.1"/>
    </source>
</evidence>
<reference evidence="1" key="1">
    <citation type="submission" date="2019-03" db="EMBL/GenBank/DDBJ databases">
        <title>Single cell metagenomics reveals metabolic interactions within the superorganism composed of flagellate Streblomastix strix and complex community of Bacteroidetes bacteria on its surface.</title>
        <authorList>
            <person name="Treitli S.C."/>
            <person name="Kolisko M."/>
            <person name="Husnik F."/>
            <person name="Keeling P."/>
            <person name="Hampl V."/>
        </authorList>
    </citation>
    <scope>NUCLEOTIDE SEQUENCE</scope>
    <source>
        <strain evidence="1">STM</strain>
    </source>
</reference>
<dbReference type="AlphaFoldDB" id="A0A5J4S235"/>
<organism evidence="1">
    <name type="scientific">termite gut metagenome</name>
    <dbReference type="NCBI Taxonomy" id="433724"/>
    <lineage>
        <taxon>unclassified sequences</taxon>
        <taxon>metagenomes</taxon>
        <taxon>organismal metagenomes</taxon>
    </lineage>
</organism>